<dbReference type="Pfam" id="PF00034">
    <property type="entry name" value="Cytochrom_C"/>
    <property type="match status" value="1"/>
</dbReference>
<keyword evidence="9" id="KW-1278">Translocase</keyword>
<proteinExistence type="inferred from homology"/>
<keyword evidence="12 18" id="KW-0408">Iron</keyword>
<organism evidence="22 23">
    <name type="scientific">Bradyrhizobium vignae</name>
    <dbReference type="NCBI Taxonomy" id="1549949"/>
    <lineage>
        <taxon>Bacteria</taxon>
        <taxon>Pseudomonadati</taxon>
        <taxon>Pseudomonadota</taxon>
        <taxon>Alphaproteobacteria</taxon>
        <taxon>Hyphomicrobiales</taxon>
        <taxon>Nitrobacteraceae</taxon>
        <taxon>Bradyrhizobium</taxon>
    </lineage>
</organism>
<evidence type="ECO:0000256" key="19">
    <source>
        <dbReference type="SAM" id="Phobius"/>
    </source>
</evidence>
<dbReference type="Gene3D" id="2.60.40.420">
    <property type="entry name" value="Cupredoxins - blue copper proteins"/>
    <property type="match status" value="1"/>
</dbReference>
<dbReference type="GO" id="GO:0004129">
    <property type="term" value="F:cytochrome-c oxidase activity"/>
    <property type="evidence" value="ECO:0007669"/>
    <property type="project" value="UniProtKB-EC"/>
</dbReference>
<accession>A0A2U3Q0B7</accession>
<keyword evidence="13" id="KW-0186">Copper</keyword>
<comment type="catalytic activity">
    <reaction evidence="17">
        <text>4 Fe(II)-[cytochrome c] + O2 + 8 H(+)(in) = 4 Fe(III)-[cytochrome c] + 2 H2O + 4 H(+)(out)</text>
        <dbReference type="Rhea" id="RHEA:11436"/>
        <dbReference type="Rhea" id="RHEA-COMP:10350"/>
        <dbReference type="Rhea" id="RHEA-COMP:14399"/>
        <dbReference type="ChEBI" id="CHEBI:15377"/>
        <dbReference type="ChEBI" id="CHEBI:15378"/>
        <dbReference type="ChEBI" id="CHEBI:15379"/>
        <dbReference type="ChEBI" id="CHEBI:29033"/>
        <dbReference type="ChEBI" id="CHEBI:29034"/>
        <dbReference type="EC" id="7.1.1.9"/>
    </reaction>
</comment>
<dbReference type="KEGG" id="bvz:BRAD3257_3849"/>
<evidence type="ECO:0000313" key="22">
    <source>
        <dbReference type="EMBL" id="SPP94863.1"/>
    </source>
</evidence>
<evidence type="ECO:0000256" key="14">
    <source>
        <dbReference type="ARBA" id="ARBA00023136"/>
    </source>
</evidence>
<feature type="domain" description="Cytochrome oxidase subunit II copper A binding" evidence="20">
    <location>
        <begin position="118"/>
        <end position="234"/>
    </location>
</feature>
<evidence type="ECO:0000259" key="21">
    <source>
        <dbReference type="PROSITE" id="PS51007"/>
    </source>
</evidence>
<reference evidence="22 23" key="1">
    <citation type="submission" date="2018-03" db="EMBL/GenBank/DDBJ databases">
        <authorList>
            <person name="Gully D."/>
        </authorList>
    </citation>
    <scope>NUCLEOTIDE SEQUENCE [LARGE SCALE GENOMIC DNA]</scope>
    <source>
        <strain evidence="22">ORS3257</strain>
    </source>
</reference>
<evidence type="ECO:0000256" key="9">
    <source>
        <dbReference type="ARBA" id="ARBA00022967"/>
    </source>
</evidence>
<dbReference type="InterPro" id="IPR045187">
    <property type="entry name" value="CcO_II"/>
</dbReference>
<dbReference type="Pfam" id="PF00116">
    <property type="entry name" value="COX2"/>
    <property type="match status" value="1"/>
</dbReference>
<comment type="similarity">
    <text evidence="2">Belongs to the cytochrome c oxidase subunit 2 family.</text>
</comment>
<dbReference type="CDD" id="cd04213">
    <property type="entry name" value="CuRO_CcO_Caa3_II"/>
    <property type="match status" value="1"/>
</dbReference>
<dbReference type="InterPro" id="IPR036909">
    <property type="entry name" value="Cyt_c-like_dom_sf"/>
</dbReference>
<dbReference type="Gene3D" id="1.10.287.90">
    <property type="match status" value="1"/>
</dbReference>
<dbReference type="InterPro" id="IPR014222">
    <property type="entry name" value="Cyt_c_oxidase_su2"/>
</dbReference>
<dbReference type="NCBIfam" id="TIGR02866">
    <property type="entry name" value="CoxB"/>
    <property type="match status" value="1"/>
</dbReference>
<evidence type="ECO:0000259" key="20">
    <source>
        <dbReference type="PROSITE" id="PS50857"/>
    </source>
</evidence>
<dbReference type="GO" id="GO:0042773">
    <property type="term" value="P:ATP synthesis coupled electron transport"/>
    <property type="evidence" value="ECO:0007669"/>
    <property type="project" value="TreeGrafter"/>
</dbReference>
<name>A0A2U3Q0B7_9BRAD</name>
<evidence type="ECO:0000256" key="18">
    <source>
        <dbReference type="PROSITE-ProRule" id="PRU00433"/>
    </source>
</evidence>
<evidence type="ECO:0000256" key="2">
    <source>
        <dbReference type="ARBA" id="ARBA00007866"/>
    </source>
</evidence>
<evidence type="ECO:0000256" key="1">
    <source>
        <dbReference type="ARBA" id="ARBA00004141"/>
    </source>
</evidence>
<keyword evidence="6" id="KW-0679">Respiratory chain</keyword>
<dbReference type="InterPro" id="IPR036257">
    <property type="entry name" value="Cyt_c_oxidase_su2_TM_sf"/>
</dbReference>
<dbReference type="PROSITE" id="PS50857">
    <property type="entry name" value="COX2_CUA"/>
    <property type="match status" value="1"/>
</dbReference>
<dbReference type="InterPro" id="IPR002429">
    <property type="entry name" value="CcO_II-like_C"/>
</dbReference>
<evidence type="ECO:0000256" key="12">
    <source>
        <dbReference type="ARBA" id="ARBA00023004"/>
    </source>
</evidence>
<evidence type="ECO:0000256" key="11">
    <source>
        <dbReference type="ARBA" id="ARBA00022989"/>
    </source>
</evidence>
<keyword evidence="8 18" id="KW-0479">Metal-binding</keyword>
<keyword evidence="11 19" id="KW-1133">Transmembrane helix</keyword>
<keyword evidence="7 19" id="KW-0812">Transmembrane</keyword>
<dbReference type="AlphaFoldDB" id="A0A2U3Q0B7"/>
<dbReference type="Proteomes" id="UP000246085">
    <property type="component" value="Chromosome BRAD3257"/>
</dbReference>
<dbReference type="GO" id="GO:0016020">
    <property type="term" value="C:membrane"/>
    <property type="evidence" value="ECO:0007669"/>
    <property type="project" value="UniProtKB-SubCell"/>
</dbReference>
<gene>
    <name evidence="22" type="ORF">BRAD3257_3849</name>
</gene>
<evidence type="ECO:0000256" key="16">
    <source>
        <dbReference type="ARBA" id="ARBA00031399"/>
    </source>
</evidence>
<dbReference type="EMBL" id="LS398110">
    <property type="protein sequence ID" value="SPP94863.1"/>
    <property type="molecule type" value="Genomic_DNA"/>
</dbReference>
<dbReference type="SUPFAM" id="SSF46626">
    <property type="entry name" value="Cytochrome c"/>
    <property type="match status" value="1"/>
</dbReference>
<feature type="domain" description="Cytochrome c" evidence="21">
    <location>
        <begin position="245"/>
        <end position="336"/>
    </location>
</feature>
<dbReference type="PROSITE" id="PS00078">
    <property type="entry name" value="COX2"/>
    <property type="match status" value="1"/>
</dbReference>
<sequence length="336" mass="36220">MIRAARKACSSAMLAAPLAGCGGNWQSALDVYGTSAISLKHLIILIVAVCSLVWMLVLIALIAALWRSRDARPVSPEPGRERRMTIAVTGAVVATVLIIGTFTVMSFVATRALTVAGQDDLTIRVRGLQWWWGLEYIGPDPSSRFETANEIHIPVGRKVRLKLEGLDVIHSFWVPSLAGKQDLVPGRPNELTIRAEHAGIYRGQCAEFCGMQHAHMSLLVIAEPQDDFDKWTATQRQTAAQPADEQTAAGLQTFLAKPCAACHTIRGTAAVGTTGPDLTHVGNRRTIAAGLFETTRGSLAAWIADPQTIKPGNNMPMVPLTPDELRAVSAYLASLK</sequence>
<evidence type="ECO:0000256" key="5">
    <source>
        <dbReference type="ARBA" id="ARBA00022617"/>
    </source>
</evidence>
<dbReference type="InterPro" id="IPR001505">
    <property type="entry name" value="Copper_CuA"/>
</dbReference>
<evidence type="ECO:0000256" key="4">
    <source>
        <dbReference type="ARBA" id="ARBA00022448"/>
    </source>
</evidence>
<evidence type="ECO:0000256" key="13">
    <source>
        <dbReference type="ARBA" id="ARBA00023008"/>
    </source>
</evidence>
<dbReference type="GO" id="GO:0005507">
    <property type="term" value="F:copper ion binding"/>
    <property type="evidence" value="ECO:0007669"/>
    <property type="project" value="InterPro"/>
</dbReference>
<evidence type="ECO:0000256" key="6">
    <source>
        <dbReference type="ARBA" id="ARBA00022660"/>
    </source>
</evidence>
<dbReference type="SUPFAM" id="SSF49503">
    <property type="entry name" value="Cupredoxins"/>
    <property type="match status" value="1"/>
</dbReference>
<comment type="subcellular location">
    <subcellularLocation>
        <location evidence="1">Membrane</location>
        <topology evidence="1">Multi-pass membrane protein</topology>
    </subcellularLocation>
</comment>
<keyword evidence="14 19" id="KW-0472">Membrane</keyword>
<feature type="transmembrane region" description="Helical" evidence="19">
    <location>
        <begin position="42"/>
        <end position="66"/>
    </location>
</feature>
<feature type="transmembrane region" description="Helical" evidence="19">
    <location>
        <begin position="86"/>
        <end position="109"/>
    </location>
</feature>
<dbReference type="EC" id="7.1.1.9" evidence="3"/>
<evidence type="ECO:0000256" key="8">
    <source>
        <dbReference type="ARBA" id="ARBA00022723"/>
    </source>
</evidence>
<dbReference type="GO" id="GO:0020037">
    <property type="term" value="F:heme binding"/>
    <property type="evidence" value="ECO:0007669"/>
    <property type="project" value="InterPro"/>
</dbReference>
<dbReference type="PANTHER" id="PTHR22888:SF9">
    <property type="entry name" value="CYTOCHROME C OXIDASE SUBUNIT 2"/>
    <property type="match status" value="1"/>
</dbReference>
<evidence type="ECO:0000256" key="7">
    <source>
        <dbReference type="ARBA" id="ARBA00022692"/>
    </source>
</evidence>
<keyword evidence="10" id="KW-0249">Electron transport</keyword>
<dbReference type="InterPro" id="IPR009056">
    <property type="entry name" value="Cyt_c-like_dom"/>
</dbReference>
<evidence type="ECO:0000256" key="17">
    <source>
        <dbReference type="ARBA" id="ARBA00047816"/>
    </source>
</evidence>
<protein>
    <recommendedName>
        <fullName evidence="3">cytochrome-c oxidase</fullName>
        <ecNumber evidence="3">7.1.1.9</ecNumber>
    </recommendedName>
    <alternativeName>
        <fullName evidence="16">Cytochrome aa3 subunit 2</fullName>
    </alternativeName>
</protein>
<evidence type="ECO:0000313" key="23">
    <source>
        <dbReference type="Proteomes" id="UP000246085"/>
    </source>
</evidence>
<dbReference type="PROSITE" id="PS51007">
    <property type="entry name" value="CYTC"/>
    <property type="match status" value="1"/>
</dbReference>
<dbReference type="InterPro" id="IPR034236">
    <property type="entry name" value="CuRO_CcO_Caa3_II"/>
</dbReference>
<dbReference type="GO" id="GO:0016491">
    <property type="term" value="F:oxidoreductase activity"/>
    <property type="evidence" value="ECO:0007669"/>
    <property type="project" value="InterPro"/>
</dbReference>
<keyword evidence="4" id="KW-0813">Transport</keyword>
<evidence type="ECO:0000256" key="10">
    <source>
        <dbReference type="ARBA" id="ARBA00022982"/>
    </source>
</evidence>
<evidence type="ECO:0000256" key="3">
    <source>
        <dbReference type="ARBA" id="ARBA00012949"/>
    </source>
</evidence>
<evidence type="ECO:0000256" key="15">
    <source>
        <dbReference type="ARBA" id="ARBA00024688"/>
    </source>
</evidence>
<keyword evidence="5 18" id="KW-0349">Heme</keyword>
<comment type="function">
    <text evidence="15">Subunits I and II form the functional core of the enzyme complex. Electrons originating in cytochrome c are transferred via heme a and Cu(A) to the binuclear center formed by heme a3 and Cu(B).</text>
</comment>
<dbReference type="InterPro" id="IPR008972">
    <property type="entry name" value="Cupredoxin"/>
</dbReference>
<dbReference type="PANTHER" id="PTHR22888">
    <property type="entry name" value="CYTOCHROME C OXIDASE, SUBUNIT II"/>
    <property type="match status" value="1"/>
</dbReference>